<dbReference type="GO" id="GO:0035194">
    <property type="term" value="P:regulatory ncRNA-mediated post-transcriptional gene silencing"/>
    <property type="evidence" value="ECO:0007669"/>
    <property type="project" value="TreeGrafter"/>
</dbReference>
<evidence type="ECO:0000313" key="5">
    <source>
        <dbReference type="Proteomes" id="UP000549394"/>
    </source>
</evidence>
<gene>
    <name evidence="4" type="ORF">DGYR_LOCUS9544</name>
</gene>
<dbReference type="SUPFAM" id="SSF52540">
    <property type="entry name" value="P-loop containing nucleoside triphosphate hydrolases"/>
    <property type="match status" value="1"/>
</dbReference>
<feature type="domain" description="DNA2/NAM7 helicase helicase" evidence="2">
    <location>
        <begin position="633"/>
        <end position="706"/>
    </location>
</feature>
<dbReference type="EMBL" id="CAJFCJ010000014">
    <property type="protein sequence ID" value="CAD5121614.1"/>
    <property type="molecule type" value="Genomic_DNA"/>
</dbReference>
<keyword evidence="5" id="KW-1185">Reference proteome</keyword>
<proteinExistence type="predicted"/>
<dbReference type="GO" id="GO:0043186">
    <property type="term" value="C:P granule"/>
    <property type="evidence" value="ECO:0007669"/>
    <property type="project" value="TreeGrafter"/>
</dbReference>
<dbReference type="PANTHER" id="PTHR10887">
    <property type="entry name" value="DNA2/NAM7 HELICASE FAMILY"/>
    <property type="match status" value="1"/>
</dbReference>
<dbReference type="Pfam" id="PF13087">
    <property type="entry name" value="AAA_12"/>
    <property type="match status" value="1"/>
</dbReference>
<feature type="domain" description="DNA2/NAM7 helicase-like C-terminal" evidence="3">
    <location>
        <begin position="715"/>
        <end position="911"/>
    </location>
</feature>
<dbReference type="GO" id="GO:0004386">
    <property type="term" value="F:helicase activity"/>
    <property type="evidence" value="ECO:0007669"/>
    <property type="project" value="InterPro"/>
</dbReference>
<name>A0A7I8W190_9ANNE</name>
<dbReference type="FunFam" id="3.40.50.300:FF:000419">
    <property type="entry name" value="Probable helicase with zinc finger domain"/>
    <property type="match status" value="1"/>
</dbReference>
<dbReference type="Proteomes" id="UP000549394">
    <property type="component" value="Unassembled WGS sequence"/>
</dbReference>
<reference evidence="4 5" key="1">
    <citation type="submission" date="2020-08" db="EMBL/GenBank/DDBJ databases">
        <authorList>
            <person name="Hejnol A."/>
        </authorList>
    </citation>
    <scope>NUCLEOTIDE SEQUENCE [LARGE SCALE GENOMIC DNA]</scope>
</reference>
<sequence length="1198" mass="136076">MDKNKSRKGKKLVLPEKLEIEEIEVETAQSENVPSPNVQRLPPEGEESTPVETDRKSIYKYRPPPRGLSSNEYSMCLPIQQHRRCSLGDQCIRAHSTEELYEWKNRFDSASKDIKDELKIAKAFLREKETMAQSISRVKCYTSTNLNVQSSCKSYKHEWSFTLTSKEYLKDVFLLEDANRANFGLTSITIGPRRSQEVQNLPRNCQHWKNTRIPDKSASVYRVKVAFSNDIYGTFKQRIVFDFGTRPALAKQISVETTPIIEKDKTSNSQLTLSKRWIQENVQIVPFESRSFFSKDEQSFLDAFKPPNAEHYTIPSSLKHCELSLENYKERMQALLDIEEMAQTASVSKYNLTATVDIVDRFLLVPGLNSGLKFAQNGQLFGRLQLQQDISEDTSHGRLILQYVNTVYICPASTYNKDSLPSVIYEAQVEERGKNFLFLRLSPACTRDLQLKSDMHVQFQIQFEINRLHLCQMRYALQEFTQMHQVLFPTLEHVQPIPWSPVRQWSPALDSRLNAKQKEAVLAITANATGSLSPILLAGPYGTGKTFTLAQAALQLIAQPNCNLLICTHSNSAADLYIKEYFHPYVESTGRQEARPLRVMYRKRWKSTLDPVVLKYCLVNNSCSGDTFRQPTRHDLASHRVVVCTLSTSSYLFSLDLQPGAFSHILIDEAAQAQEPHTLLPLCFAGGNTRIVLAGDHMQLGPEIHSDYARQKGLGTSLLERLYQYYPHQHPCKILLIENYRSHEDIVKYTSSCFYDAQLLSRGSQFKHFRLHPLCFFTARGQDKQITNSTSYHNDAEVYEIVEQVEELIKTWPKEWGEINESSIGVLTYYSEQVARIRSEFRKRMRPMVSVERVLNVQGKQFRAVFISTVRTSHTCKNDTDDDVDYGFLSNAKLLNTAVTRAQSLVAVIGDPVSLCSIGKCRKLWEKYIEICHESKSLFGMTWVHLNALLNKVELLKASLLNPLAPEYVPLRMRQTGNSVKPPPYHPQPFYPTFPAAPYMHNFIFRPTFNNLMWGPVNVYSGQPLFVPQQQQRGHRQILQQRPQRKNFNRNGAAPSSSKGSSDSGESTPVESTAQTISTSSSTTTQTMSHTTSNPLQIHITTCPHVSPTAFPPPSALNAVVPQQLLNNPHLTNQVYSYLFQTEGVRAATTFMTNVQQQLEQRKRSTSSSSVVVSVKSGKSESSSVLRTPDSSSDEQSI</sequence>
<feature type="region of interest" description="Disordered" evidence="1">
    <location>
        <begin position="1161"/>
        <end position="1198"/>
    </location>
</feature>
<dbReference type="OrthoDB" id="5988104at2759"/>
<dbReference type="Gene3D" id="3.40.50.300">
    <property type="entry name" value="P-loop containing nucleotide triphosphate hydrolases"/>
    <property type="match status" value="2"/>
</dbReference>
<dbReference type="InterPro" id="IPR041679">
    <property type="entry name" value="DNA2/NAM7-like_C"/>
</dbReference>
<dbReference type="InterPro" id="IPR027417">
    <property type="entry name" value="P-loop_NTPase"/>
</dbReference>
<dbReference type="InterPro" id="IPR041677">
    <property type="entry name" value="DNA2/NAM7_AAA_11"/>
</dbReference>
<dbReference type="GO" id="GO:0005829">
    <property type="term" value="C:cytosol"/>
    <property type="evidence" value="ECO:0007669"/>
    <property type="project" value="TreeGrafter"/>
</dbReference>
<evidence type="ECO:0000313" key="4">
    <source>
        <dbReference type="EMBL" id="CAD5121614.1"/>
    </source>
</evidence>
<evidence type="ECO:0000259" key="2">
    <source>
        <dbReference type="Pfam" id="PF13086"/>
    </source>
</evidence>
<dbReference type="InterPro" id="IPR047187">
    <property type="entry name" value="SF1_C_Upf1"/>
</dbReference>
<accession>A0A7I8W190</accession>
<dbReference type="InterPro" id="IPR045055">
    <property type="entry name" value="DNA2/NAM7-like"/>
</dbReference>
<feature type="compositionally biased region" description="Low complexity" evidence="1">
    <location>
        <begin position="1030"/>
        <end position="1042"/>
    </location>
</feature>
<organism evidence="4 5">
    <name type="scientific">Dimorphilus gyrociliatus</name>
    <dbReference type="NCBI Taxonomy" id="2664684"/>
    <lineage>
        <taxon>Eukaryota</taxon>
        <taxon>Metazoa</taxon>
        <taxon>Spiralia</taxon>
        <taxon>Lophotrochozoa</taxon>
        <taxon>Annelida</taxon>
        <taxon>Polychaeta</taxon>
        <taxon>Polychaeta incertae sedis</taxon>
        <taxon>Dinophilidae</taxon>
        <taxon>Dimorphilus</taxon>
    </lineage>
</organism>
<dbReference type="CDD" id="cd18808">
    <property type="entry name" value="SF1_C_Upf1"/>
    <property type="match status" value="1"/>
</dbReference>
<feature type="compositionally biased region" description="Polar residues" evidence="1">
    <location>
        <begin position="27"/>
        <end position="38"/>
    </location>
</feature>
<feature type="compositionally biased region" description="Polar residues" evidence="1">
    <location>
        <begin position="1189"/>
        <end position="1198"/>
    </location>
</feature>
<protein>
    <submittedName>
        <fullName evidence="4">DgyrCDS10110</fullName>
    </submittedName>
</protein>
<evidence type="ECO:0000256" key="1">
    <source>
        <dbReference type="SAM" id="MobiDB-lite"/>
    </source>
</evidence>
<feature type="region of interest" description="Disordered" evidence="1">
    <location>
        <begin position="25"/>
        <end position="66"/>
    </location>
</feature>
<feature type="compositionally biased region" description="Low complexity" evidence="1">
    <location>
        <begin position="1056"/>
        <end position="1092"/>
    </location>
</feature>
<comment type="caution">
    <text evidence="4">The sequence shown here is derived from an EMBL/GenBank/DDBJ whole genome shotgun (WGS) entry which is preliminary data.</text>
</comment>
<dbReference type="PANTHER" id="PTHR10887:SF365">
    <property type="entry name" value="HELICASE WITH ZINC FINGER DOMAIN-RELATED"/>
    <property type="match status" value="1"/>
</dbReference>
<feature type="compositionally biased region" description="Low complexity" evidence="1">
    <location>
        <begin position="1166"/>
        <end position="1185"/>
    </location>
</feature>
<feature type="domain" description="DNA2/NAM7 helicase helicase" evidence="2">
    <location>
        <begin position="513"/>
        <end position="618"/>
    </location>
</feature>
<evidence type="ECO:0000259" key="3">
    <source>
        <dbReference type="Pfam" id="PF13087"/>
    </source>
</evidence>
<feature type="region of interest" description="Disordered" evidence="1">
    <location>
        <begin position="1030"/>
        <end position="1092"/>
    </location>
</feature>
<dbReference type="AlphaFoldDB" id="A0A7I8W190"/>
<dbReference type="Pfam" id="PF13086">
    <property type="entry name" value="AAA_11"/>
    <property type="match status" value="2"/>
</dbReference>